<evidence type="ECO:0000256" key="1">
    <source>
        <dbReference type="ARBA" id="ARBA00004651"/>
    </source>
</evidence>
<keyword evidence="4 7" id="KW-0812">Transmembrane</keyword>
<accession>A0A150H5Q5</accession>
<dbReference type="GO" id="GO:0022857">
    <property type="term" value="F:transmembrane transporter activity"/>
    <property type="evidence" value="ECO:0007669"/>
    <property type="project" value="InterPro"/>
</dbReference>
<feature type="transmembrane region" description="Helical" evidence="7">
    <location>
        <begin position="146"/>
        <end position="163"/>
    </location>
</feature>
<dbReference type="CDD" id="cd06173">
    <property type="entry name" value="MFS_MefA_like"/>
    <property type="match status" value="1"/>
</dbReference>
<sequence length="397" mass="41547">MVKSIVGTGGLARLAWAQGLQALAASFLALGLVFFGAEDSDTAGLGWTLAARTAPILLVALIGGVIADKWSRSRVAASSAFAAAIVDVGLAFVIPVFGLDWRAQFLALIAGFATAVGAPSLYALLPSIVNKDNLVHGNAMVRSFRNVAGVVGPGLAAVIGAMLSYQVLLWIVVALNLVAGFLILSLRVTARAVAPTDIRNDSAGLKQTLAQNSWLFFAIPFWGVFLAIQSGAADVTQPLFIIKEHGPPTWAIMMSALTVGYVLGSLVSFRIKPQRLLTVSVLFAALALVQIISAITVDSVVLLAAASALTGVGFEVSGVLWGAALQTRVADEHMGRVSSFDYAISFGLAPIAYAIYGFFPLAQAVPVIGVSIVVLFVFVLVGTGISWRMDARYQARS</sequence>
<evidence type="ECO:0000256" key="2">
    <source>
        <dbReference type="ARBA" id="ARBA00022448"/>
    </source>
</evidence>
<organism evidence="8 9">
    <name type="scientific">Brevibacterium ravenspurgense</name>
    <dbReference type="NCBI Taxonomy" id="479117"/>
    <lineage>
        <taxon>Bacteria</taxon>
        <taxon>Bacillati</taxon>
        <taxon>Actinomycetota</taxon>
        <taxon>Actinomycetes</taxon>
        <taxon>Micrococcales</taxon>
        <taxon>Brevibacteriaceae</taxon>
        <taxon>Brevibacterium</taxon>
    </lineage>
</organism>
<dbReference type="RefSeq" id="WP_062022917.1">
    <property type="nucleotide sequence ID" value="NZ_LQQC01000012.1"/>
</dbReference>
<protein>
    <submittedName>
        <fullName evidence="8">Enterobactin exporter EntS</fullName>
    </submittedName>
</protein>
<comment type="subcellular location">
    <subcellularLocation>
        <location evidence="1">Cell membrane</location>
        <topology evidence="1">Multi-pass membrane protein</topology>
    </subcellularLocation>
</comment>
<gene>
    <name evidence="8" type="ORF">Bravens_01964</name>
</gene>
<name>A0A150H5Q5_9MICO</name>
<dbReference type="PATRIC" id="fig|479117.4.peg.1948"/>
<feature type="transmembrane region" description="Helical" evidence="7">
    <location>
        <begin position="248"/>
        <end position="269"/>
    </location>
</feature>
<evidence type="ECO:0000313" key="8">
    <source>
        <dbReference type="EMBL" id="KXZ57442.1"/>
    </source>
</evidence>
<dbReference type="GO" id="GO:0005886">
    <property type="term" value="C:plasma membrane"/>
    <property type="evidence" value="ECO:0007669"/>
    <property type="project" value="UniProtKB-SubCell"/>
</dbReference>
<feature type="transmembrane region" description="Helical" evidence="7">
    <location>
        <begin position="169"/>
        <end position="188"/>
    </location>
</feature>
<evidence type="ECO:0000256" key="3">
    <source>
        <dbReference type="ARBA" id="ARBA00022475"/>
    </source>
</evidence>
<dbReference type="AlphaFoldDB" id="A0A150H5Q5"/>
<evidence type="ECO:0000313" key="9">
    <source>
        <dbReference type="Proteomes" id="UP000243589"/>
    </source>
</evidence>
<dbReference type="SUPFAM" id="SSF103473">
    <property type="entry name" value="MFS general substrate transporter"/>
    <property type="match status" value="1"/>
</dbReference>
<dbReference type="Gene3D" id="1.20.1250.20">
    <property type="entry name" value="MFS general substrate transporter like domains"/>
    <property type="match status" value="1"/>
</dbReference>
<evidence type="ECO:0000256" key="4">
    <source>
        <dbReference type="ARBA" id="ARBA00022692"/>
    </source>
</evidence>
<reference evidence="8 9" key="1">
    <citation type="submission" date="2016-01" db="EMBL/GenBank/DDBJ databases">
        <title>Use of Whole Genome Sequencing to ascertain that Brevibacterium massiliense (Roux, Raoult 2009) is a later heterotypic synonym of Brevibacterium ravenspurgense (Mages 2008).</title>
        <authorList>
            <person name="Bernier A.-M."/>
            <person name="Burdz T."/>
            <person name="Huynh C."/>
            <person name="Pachecho A.L."/>
            <person name="Wiebe D."/>
            <person name="Bonner C."/>
            <person name="Bernard K."/>
        </authorList>
    </citation>
    <scope>NUCLEOTIDE SEQUENCE [LARGE SCALE GENOMIC DNA]</scope>
    <source>
        <strain evidence="8 9">CCUG56047</strain>
    </source>
</reference>
<feature type="transmembrane region" description="Helical" evidence="7">
    <location>
        <begin position="365"/>
        <end position="387"/>
    </location>
</feature>
<dbReference type="InterPro" id="IPR036259">
    <property type="entry name" value="MFS_trans_sf"/>
</dbReference>
<dbReference type="PANTHER" id="PTHR43266">
    <property type="entry name" value="MACROLIDE-EFFLUX PROTEIN"/>
    <property type="match status" value="1"/>
</dbReference>
<feature type="transmembrane region" description="Helical" evidence="7">
    <location>
        <begin position="301"/>
        <end position="325"/>
    </location>
</feature>
<dbReference type="InterPro" id="IPR011701">
    <property type="entry name" value="MFS"/>
</dbReference>
<feature type="transmembrane region" description="Helical" evidence="7">
    <location>
        <begin position="49"/>
        <end position="67"/>
    </location>
</feature>
<keyword evidence="9" id="KW-1185">Reference proteome</keyword>
<evidence type="ECO:0000256" key="6">
    <source>
        <dbReference type="ARBA" id="ARBA00023136"/>
    </source>
</evidence>
<keyword evidence="2" id="KW-0813">Transport</keyword>
<keyword evidence="5 7" id="KW-1133">Transmembrane helix</keyword>
<feature type="transmembrane region" description="Helical" evidence="7">
    <location>
        <begin position="20"/>
        <end position="37"/>
    </location>
</feature>
<feature type="transmembrane region" description="Helical" evidence="7">
    <location>
        <begin position="276"/>
        <end position="295"/>
    </location>
</feature>
<keyword evidence="6 7" id="KW-0472">Membrane</keyword>
<proteinExistence type="predicted"/>
<dbReference type="PANTHER" id="PTHR43266:SF2">
    <property type="entry name" value="MAJOR FACILITATOR SUPERFAMILY (MFS) PROFILE DOMAIN-CONTAINING PROTEIN"/>
    <property type="match status" value="1"/>
</dbReference>
<feature type="transmembrane region" description="Helical" evidence="7">
    <location>
        <begin position="105"/>
        <end position="125"/>
    </location>
</feature>
<dbReference type="Proteomes" id="UP000243589">
    <property type="component" value="Unassembled WGS sequence"/>
</dbReference>
<feature type="transmembrane region" description="Helical" evidence="7">
    <location>
        <begin position="337"/>
        <end position="359"/>
    </location>
</feature>
<feature type="transmembrane region" description="Helical" evidence="7">
    <location>
        <begin position="79"/>
        <end position="99"/>
    </location>
</feature>
<dbReference type="Pfam" id="PF07690">
    <property type="entry name" value="MFS_1"/>
    <property type="match status" value="1"/>
</dbReference>
<evidence type="ECO:0000256" key="5">
    <source>
        <dbReference type="ARBA" id="ARBA00022989"/>
    </source>
</evidence>
<dbReference type="EMBL" id="LQQC01000012">
    <property type="protein sequence ID" value="KXZ57442.1"/>
    <property type="molecule type" value="Genomic_DNA"/>
</dbReference>
<evidence type="ECO:0000256" key="7">
    <source>
        <dbReference type="SAM" id="Phobius"/>
    </source>
</evidence>
<keyword evidence="3" id="KW-1003">Cell membrane</keyword>
<comment type="caution">
    <text evidence="8">The sequence shown here is derived from an EMBL/GenBank/DDBJ whole genome shotgun (WGS) entry which is preliminary data.</text>
</comment>
<feature type="transmembrane region" description="Helical" evidence="7">
    <location>
        <begin position="209"/>
        <end position="228"/>
    </location>
</feature>